<feature type="transmembrane region" description="Helical" evidence="7">
    <location>
        <begin position="219"/>
        <end position="238"/>
    </location>
</feature>
<organism evidence="9 10">
    <name type="scientific">Aspergillus awamori</name>
    <name type="common">Black koji mold</name>
    <dbReference type="NCBI Taxonomy" id="105351"/>
    <lineage>
        <taxon>Eukaryota</taxon>
        <taxon>Fungi</taxon>
        <taxon>Dikarya</taxon>
        <taxon>Ascomycota</taxon>
        <taxon>Pezizomycotina</taxon>
        <taxon>Eurotiomycetes</taxon>
        <taxon>Eurotiomycetidae</taxon>
        <taxon>Eurotiales</taxon>
        <taxon>Aspergillaceae</taxon>
        <taxon>Aspergillus</taxon>
    </lineage>
</organism>
<dbReference type="Proteomes" id="UP000286921">
    <property type="component" value="Unassembled WGS sequence"/>
</dbReference>
<comment type="subcellular location">
    <subcellularLocation>
        <location evidence="1">Membrane</location>
        <topology evidence="1">Multi-pass membrane protein</topology>
    </subcellularLocation>
</comment>
<keyword evidence="6 7" id="KW-0472">Membrane</keyword>
<keyword evidence="5 7" id="KW-1133">Transmembrane helix</keyword>
<dbReference type="GO" id="GO:0016020">
    <property type="term" value="C:membrane"/>
    <property type="evidence" value="ECO:0007669"/>
    <property type="project" value="UniProtKB-SubCell"/>
</dbReference>
<dbReference type="InterPro" id="IPR032805">
    <property type="entry name" value="Wax_synthase_dom"/>
</dbReference>
<proteinExistence type="inferred from homology"/>
<feature type="transmembrane region" description="Helical" evidence="7">
    <location>
        <begin position="20"/>
        <end position="40"/>
    </location>
</feature>
<dbReference type="PANTHER" id="PTHR31595:SF27">
    <property type="entry name" value="WAX SYNTHASE DOMAIN-CONTAINING PROTEIN-RELATED"/>
    <property type="match status" value="1"/>
</dbReference>
<dbReference type="GO" id="GO:0008374">
    <property type="term" value="F:O-acyltransferase activity"/>
    <property type="evidence" value="ECO:0007669"/>
    <property type="project" value="InterPro"/>
</dbReference>
<evidence type="ECO:0000256" key="4">
    <source>
        <dbReference type="ARBA" id="ARBA00022692"/>
    </source>
</evidence>
<evidence type="ECO:0000313" key="9">
    <source>
        <dbReference type="EMBL" id="GCB19816.1"/>
    </source>
</evidence>
<dbReference type="Pfam" id="PF13813">
    <property type="entry name" value="MBOAT_2"/>
    <property type="match status" value="1"/>
</dbReference>
<comment type="similarity">
    <text evidence="2">Belongs to the wax synthase family.</text>
</comment>
<name>A0A401KKW2_ASPAW</name>
<dbReference type="PANTHER" id="PTHR31595">
    <property type="entry name" value="LONG-CHAIN-ALCOHOL O-FATTY-ACYLTRANSFERASE 3-RELATED"/>
    <property type="match status" value="1"/>
</dbReference>
<protein>
    <recommendedName>
        <fullName evidence="8">Wax synthase domain-containing protein</fullName>
    </recommendedName>
</protein>
<dbReference type="STRING" id="105351.A0A401KKW2"/>
<feature type="transmembrane region" description="Helical" evidence="7">
    <location>
        <begin position="308"/>
        <end position="329"/>
    </location>
</feature>
<gene>
    <name evidence="9" type="ORF">AAWM_02701</name>
</gene>
<keyword evidence="10" id="KW-1185">Reference proteome</keyword>
<evidence type="ECO:0000256" key="3">
    <source>
        <dbReference type="ARBA" id="ARBA00022679"/>
    </source>
</evidence>
<evidence type="ECO:0000313" key="10">
    <source>
        <dbReference type="Proteomes" id="UP000286921"/>
    </source>
</evidence>
<dbReference type="EMBL" id="BDHI01000002">
    <property type="protein sequence ID" value="GCB19816.1"/>
    <property type="molecule type" value="Genomic_DNA"/>
</dbReference>
<evidence type="ECO:0000259" key="8">
    <source>
        <dbReference type="Pfam" id="PF13813"/>
    </source>
</evidence>
<accession>A0A401KKW2</accession>
<evidence type="ECO:0000256" key="7">
    <source>
        <dbReference type="SAM" id="Phobius"/>
    </source>
</evidence>
<evidence type="ECO:0000256" key="2">
    <source>
        <dbReference type="ARBA" id="ARBA00007282"/>
    </source>
</evidence>
<feature type="transmembrane region" description="Helical" evidence="7">
    <location>
        <begin position="422"/>
        <end position="443"/>
    </location>
</feature>
<feature type="transmembrane region" description="Helical" evidence="7">
    <location>
        <begin position="47"/>
        <end position="66"/>
    </location>
</feature>
<sequence length="458" mass="51678">MRTPTPIVSETIMAGYYQPVSRLFFIGTTQTLIPPIVTIVTPKGSHLRYLTILFMIWIFTLMLYPVEKQPYITTLSACAGGFGIITALDILLLNPKQAADFMSDSTTSNNRTTNKITRFISIFRAALEYQINARKINTPREAKNTPSLPRYYAQGNGSKSIPRNKFLVRETAIAAWQYLVLDIATMPAVKMALSKQQQEQDVSAQVHKPSPIEQLIEQVIVAIVAWLIISRILMSFYYRMIAVISVALRLESPEKYPPLFNKMADAYTLRNFWGKFWHQILRVTFTAVSNFITRDILGLAKLSLLERYTNVFCVFFLSGVLHLTMDVIVLDCTVRESGSMVFFLSFVLGYMVEDGVQAVWRKLQGSQDAGSSSGKEPEVWKKALGYVWVSTFLTVMSAVYFEPVRRRPERQVGMIPWSVAEVIGVEVMGGLVVVGGVVLMVVYKVEDLLVRVESLSTR</sequence>
<keyword evidence="4 7" id="KW-0812">Transmembrane</keyword>
<keyword evidence="3" id="KW-0808">Transferase</keyword>
<feature type="transmembrane region" description="Helical" evidence="7">
    <location>
        <begin position="72"/>
        <end position="93"/>
    </location>
</feature>
<comment type="caution">
    <text evidence="9">The sequence shown here is derived from an EMBL/GenBank/DDBJ whole genome shotgun (WGS) entry which is preliminary data.</text>
</comment>
<evidence type="ECO:0000256" key="6">
    <source>
        <dbReference type="ARBA" id="ARBA00023136"/>
    </source>
</evidence>
<dbReference type="GO" id="GO:0006629">
    <property type="term" value="P:lipid metabolic process"/>
    <property type="evidence" value="ECO:0007669"/>
    <property type="project" value="InterPro"/>
</dbReference>
<evidence type="ECO:0000256" key="5">
    <source>
        <dbReference type="ARBA" id="ARBA00022989"/>
    </source>
</evidence>
<feature type="transmembrane region" description="Helical" evidence="7">
    <location>
        <begin position="383"/>
        <end position="401"/>
    </location>
</feature>
<dbReference type="AlphaFoldDB" id="A0A401KKW2"/>
<evidence type="ECO:0000256" key="1">
    <source>
        <dbReference type="ARBA" id="ARBA00004141"/>
    </source>
</evidence>
<feature type="domain" description="Wax synthase" evidence="8">
    <location>
        <begin position="256"/>
        <end position="344"/>
    </location>
</feature>
<reference evidence="9 10" key="1">
    <citation type="submission" date="2016-09" db="EMBL/GenBank/DDBJ databases">
        <title>Aspergillus awamori IFM 58123T.</title>
        <authorList>
            <person name="Kusuya Y."/>
            <person name="Shimizu M."/>
            <person name="Takahashi H."/>
            <person name="Yaguchi T."/>
        </authorList>
    </citation>
    <scope>NUCLEOTIDE SEQUENCE [LARGE SCALE GENOMIC DNA]</scope>
    <source>
        <strain evidence="9 10">IFM 58123</strain>
    </source>
</reference>
<dbReference type="InterPro" id="IPR044851">
    <property type="entry name" value="Wax_synthase"/>
</dbReference>